<dbReference type="RefSeq" id="WP_163348130.1">
    <property type="nucleotide sequence ID" value="NZ_CP048409.1"/>
</dbReference>
<proteinExistence type="predicted"/>
<evidence type="ECO:0000313" key="3">
    <source>
        <dbReference type="Proteomes" id="UP000474630"/>
    </source>
</evidence>
<accession>A0A6C0RGG9</accession>
<reference evidence="2 3" key="1">
    <citation type="submission" date="2020-02" db="EMBL/GenBank/DDBJ databases">
        <title>Genome sequencing for Draconibacterium sp. strain M1.</title>
        <authorList>
            <person name="Park S.-J."/>
        </authorList>
    </citation>
    <scope>NUCLEOTIDE SEQUENCE [LARGE SCALE GENOMIC DNA]</scope>
    <source>
        <strain evidence="2 3">M1</strain>
    </source>
</reference>
<dbReference type="EMBL" id="CP048409">
    <property type="protein sequence ID" value="QIA09157.1"/>
    <property type="molecule type" value="Genomic_DNA"/>
</dbReference>
<dbReference type="AlphaFoldDB" id="A0A6C0RGG9"/>
<feature type="chain" id="PRO_5025682918" evidence="1">
    <location>
        <begin position="21"/>
        <end position="126"/>
    </location>
</feature>
<evidence type="ECO:0000313" key="2">
    <source>
        <dbReference type="EMBL" id="QIA09157.1"/>
    </source>
</evidence>
<gene>
    <name evidence="2" type="ORF">G0Q07_16165</name>
</gene>
<organism evidence="2 3">
    <name type="scientific">Draconibacterium halophilum</name>
    <dbReference type="NCBI Taxonomy" id="2706887"/>
    <lineage>
        <taxon>Bacteria</taxon>
        <taxon>Pseudomonadati</taxon>
        <taxon>Bacteroidota</taxon>
        <taxon>Bacteroidia</taxon>
        <taxon>Marinilabiliales</taxon>
        <taxon>Prolixibacteraceae</taxon>
        <taxon>Draconibacterium</taxon>
    </lineage>
</organism>
<keyword evidence="3" id="KW-1185">Reference proteome</keyword>
<dbReference type="KEGG" id="drc:G0Q07_16165"/>
<protein>
    <submittedName>
        <fullName evidence="2">Uncharacterized protein</fullName>
    </submittedName>
</protein>
<dbReference type="Proteomes" id="UP000474630">
    <property type="component" value="Chromosome"/>
</dbReference>
<name>A0A6C0RGG9_9BACT</name>
<feature type="signal peptide" evidence="1">
    <location>
        <begin position="1"/>
        <end position="20"/>
    </location>
</feature>
<evidence type="ECO:0000256" key="1">
    <source>
        <dbReference type="SAM" id="SignalP"/>
    </source>
</evidence>
<keyword evidence="1" id="KW-0732">Signal</keyword>
<sequence>MERKIKLMMIAIFMSSFVYAENEPNNFFIGKWDIMAYGTISGDQQMIIELKRVDGKLKGAIIGPTDDIKSFYKIEEKSDTVKLHFKHLLFKVNLQLHKVDEDHVAGKLQNRYTAKGARMNIKTKYP</sequence>